<organism evidence="1 2">
    <name type="scientific">Desulfobacter latus</name>
    <dbReference type="NCBI Taxonomy" id="2292"/>
    <lineage>
        <taxon>Bacteria</taxon>
        <taxon>Pseudomonadati</taxon>
        <taxon>Thermodesulfobacteriota</taxon>
        <taxon>Desulfobacteria</taxon>
        <taxon>Desulfobacterales</taxon>
        <taxon>Desulfobacteraceae</taxon>
        <taxon>Desulfobacter</taxon>
    </lineage>
</organism>
<accession>A0A850TB58</accession>
<evidence type="ECO:0000313" key="1">
    <source>
        <dbReference type="EMBL" id="NWH06872.1"/>
    </source>
</evidence>
<reference evidence="1 2" key="1">
    <citation type="submission" date="2020-06" db="EMBL/GenBank/DDBJ databases">
        <title>High-quality draft genome of sulfate reducer Desulfobacter latus type strain AcrS2 isolated from marine sediment.</title>
        <authorList>
            <person name="Hoppe M."/>
            <person name="Larsen C.K."/>
            <person name="Marshall I.P.G."/>
            <person name="Schramm A."/>
            <person name="Marietou A.G."/>
        </authorList>
    </citation>
    <scope>NUCLEOTIDE SEQUENCE [LARGE SCALE GENOMIC DNA]</scope>
    <source>
        <strain evidence="1 2">AcRS2</strain>
    </source>
</reference>
<sequence length="114" mass="13023">MCIAKNASEDYKHRTIAIARGEYKPRKNEPKVWFESMESLGQVLSGQNQKLLRLIRDRHPASLVELEALSGRKKSNLSRTLKTLSNYGIVDLVKEKGMVRPIVNATDFQVELRL</sequence>
<dbReference type="SUPFAM" id="SSF46785">
    <property type="entry name" value="Winged helix' DNA-binding domain"/>
    <property type="match status" value="1"/>
</dbReference>
<evidence type="ECO:0000313" key="2">
    <source>
        <dbReference type="Proteomes" id="UP000553343"/>
    </source>
</evidence>
<dbReference type="Pfam" id="PF25212">
    <property type="entry name" value="HVO_A0114"/>
    <property type="match status" value="1"/>
</dbReference>
<comment type="caution">
    <text evidence="1">The sequence shown here is derived from an EMBL/GenBank/DDBJ whole genome shotgun (WGS) entry which is preliminary data.</text>
</comment>
<name>A0A850TB58_9BACT</name>
<dbReference type="Proteomes" id="UP000553343">
    <property type="component" value="Unassembled WGS sequence"/>
</dbReference>
<protein>
    <submittedName>
        <fullName evidence="1">Transcriptional regulator</fullName>
    </submittedName>
</protein>
<proteinExistence type="predicted"/>
<dbReference type="AlphaFoldDB" id="A0A850TB58"/>
<keyword evidence="2" id="KW-1185">Reference proteome</keyword>
<gene>
    <name evidence="1" type="ORF">HXW94_18135</name>
</gene>
<dbReference type="InterPro" id="IPR036390">
    <property type="entry name" value="WH_DNA-bd_sf"/>
</dbReference>
<dbReference type="EMBL" id="JACADJ010000129">
    <property type="protein sequence ID" value="NWH06872.1"/>
    <property type="molecule type" value="Genomic_DNA"/>
</dbReference>